<dbReference type="PANTHER" id="PTHR22748:SF6">
    <property type="entry name" value="DNA-(APURINIC OR APYRIMIDINIC SITE) ENDONUCLEASE"/>
    <property type="match status" value="1"/>
</dbReference>
<proteinExistence type="inferred from homology"/>
<dbReference type="GO" id="GO:0046872">
    <property type="term" value="F:metal ion binding"/>
    <property type="evidence" value="ECO:0007669"/>
    <property type="project" value="UniProtKB-KW"/>
</dbReference>
<accession>A0ABD2W1C9</accession>
<protein>
    <recommendedName>
        <fullName evidence="10">DNA-(apurinic or apyrimidinic site) endonuclease</fullName>
        <ecNumber evidence="10">3.1.-.-</ecNumber>
    </recommendedName>
</protein>
<evidence type="ECO:0000256" key="1">
    <source>
        <dbReference type="ARBA" id="ARBA00000493"/>
    </source>
</evidence>
<feature type="active site" description="Proton donor/acceptor" evidence="7">
    <location>
        <position position="274"/>
    </location>
</feature>
<evidence type="ECO:0000256" key="2">
    <source>
        <dbReference type="ARBA" id="ARBA00001936"/>
    </source>
</evidence>
<dbReference type="InterPro" id="IPR004808">
    <property type="entry name" value="AP_endonuc_1"/>
</dbReference>
<dbReference type="PANTHER" id="PTHR22748">
    <property type="entry name" value="AP ENDONUCLEASE"/>
    <property type="match status" value="1"/>
</dbReference>
<comment type="similarity">
    <text evidence="3 10">Belongs to the DNA repair enzymes AP/ExoA family.</text>
</comment>
<feature type="region of interest" description="Disordered" evidence="11">
    <location>
        <begin position="1"/>
        <end position="93"/>
    </location>
</feature>
<dbReference type="AlphaFoldDB" id="A0ABD2W1C9"/>
<evidence type="ECO:0000313" key="14">
    <source>
        <dbReference type="Proteomes" id="UP001627154"/>
    </source>
</evidence>
<feature type="compositionally biased region" description="Basic and acidic residues" evidence="11">
    <location>
        <begin position="13"/>
        <end position="23"/>
    </location>
</feature>
<gene>
    <name evidence="13" type="ORF">TKK_018125</name>
</gene>
<evidence type="ECO:0000256" key="4">
    <source>
        <dbReference type="ARBA" id="ARBA00022723"/>
    </source>
</evidence>
<name>A0ABD2W1C9_9HYME</name>
<evidence type="ECO:0000256" key="8">
    <source>
        <dbReference type="PIRSR" id="PIRSR604808-2"/>
    </source>
</evidence>
<dbReference type="EC" id="3.1.-.-" evidence="10"/>
<evidence type="ECO:0000256" key="10">
    <source>
        <dbReference type="RuleBase" id="RU362131"/>
    </source>
</evidence>
<evidence type="ECO:0000256" key="7">
    <source>
        <dbReference type="PIRSR" id="PIRSR604808-1"/>
    </source>
</evidence>
<evidence type="ECO:0000256" key="9">
    <source>
        <dbReference type="PIRSR" id="PIRSR604808-3"/>
    </source>
</evidence>
<dbReference type="InterPro" id="IPR005135">
    <property type="entry name" value="Endo/exonuclease/phosphatase"/>
</dbReference>
<evidence type="ECO:0000256" key="6">
    <source>
        <dbReference type="ARBA" id="ARBA00022842"/>
    </source>
</evidence>
<feature type="binding site" evidence="8">
    <location>
        <position position="163"/>
    </location>
    <ligand>
        <name>Mg(2+)</name>
        <dbReference type="ChEBI" id="CHEBI:18420"/>
        <label>1</label>
    </ligand>
</feature>
<dbReference type="NCBIfam" id="TIGR00633">
    <property type="entry name" value="xth"/>
    <property type="match status" value="1"/>
</dbReference>
<feature type="site" description="Interaction with DNA substrate" evidence="9">
    <location>
        <position position="372"/>
    </location>
</feature>
<dbReference type="Pfam" id="PF03372">
    <property type="entry name" value="Exo_endo_phos"/>
    <property type="match status" value="1"/>
</dbReference>
<dbReference type="PROSITE" id="PS51435">
    <property type="entry name" value="AP_NUCLEASE_F1_4"/>
    <property type="match status" value="1"/>
</dbReference>
<dbReference type="InterPro" id="IPR036691">
    <property type="entry name" value="Endo/exonu/phosph_ase_sf"/>
</dbReference>
<dbReference type="CDD" id="cd09087">
    <property type="entry name" value="Ape1-like_AP-endo"/>
    <property type="match status" value="1"/>
</dbReference>
<keyword evidence="10" id="KW-0227">DNA damage</keyword>
<evidence type="ECO:0000256" key="3">
    <source>
        <dbReference type="ARBA" id="ARBA00007092"/>
    </source>
</evidence>
<organism evidence="13 14">
    <name type="scientific">Trichogramma kaykai</name>
    <dbReference type="NCBI Taxonomy" id="54128"/>
    <lineage>
        <taxon>Eukaryota</taxon>
        <taxon>Metazoa</taxon>
        <taxon>Ecdysozoa</taxon>
        <taxon>Arthropoda</taxon>
        <taxon>Hexapoda</taxon>
        <taxon>Insecta</taxon>
        <taxon>Pterygota</taxon>
        <taxon>Neoptera</taxon>
        <taxon>Endopterygota</taxon>
        <taxon>Hymenoptera</taxon>
        <taxon>Apocrita</taxon>
        <taxon>Proctotrupomorpha</taxon>
        <taxon>Chalcidoidea</taxon>
        <taxon>Trichogrammatidae</taxon>
        <taxon>Trichogramma</taxon>
    </lineage>
</organism>
<sequence>MPPKRRGRPPKAKPAETNEGKAEPKKKRIKESSDKVEVDEPVRKRTRIPKSKNQSYDENEDYSNSEIEQKEKAGKKKGAKRGTKVKPPDENTEPIQEKYLRITNKTETNLNEIDFECHKENADGEKADLKICSWNVAGFRAVVKKKGIEYLLKEDADIIALQETNCKALEVPEEAKLEGYFNYFTESVKNGYCGMALFSKVEPISITGGLQDLELDTEARVITAEFDKFYLINVYVPNAGQSLVTLPKRLKWNQAFQWYVQGLDKKKPVIICGDMNVAHLEIDLKDSKNNRKNAGYSAEEREDMTKLLESGFVDSFRFLYPDKTDAYTYWPYFYNSRGKNIGWRLDYFLVSERIKNKICDVVNRDKVYGSDHCPVIFYGKLS</sequence>
<reference evidence="13 14" key="1">
    <citation type="journal article" date="2024" name="bioRxiv">
        <title>A reference genome for Trichogramma kaykai: A tiny desert-dwelling parasitoid wasp with competing sex-ratio distorters.</title>
        <authorList>
            <person name="Culotta J."/>
            <person name="Lindsey A.R."/>
        </authorList>
    </citation>
    <scope>NUCLEOTIDE SEQUENCE [LARGE SCALE GENOMIC DNA]</scope>
    <source>
        <strain evidence="13 14">KSX58</strain>
    </source>
</reference>
<feature type="compositionally biased region" description="Basic and acidic residues" evidence="11">
    <location>
        <begin position="30"/>
        <end position="43"/>
    </location>
</feature>
<feature type="domain" description="Endonuclease/exonuclease/phosphatase" evidence="12">
    <location>
        <begin position="132"/>
        <end position="372"/>
    </location>
</feature>
<keyword evidence="6 8" id="KW-0460">Magnesium</keyword>
<feature type="site" description="Important for catalytic activity" evidence="9">
    <location>
        <position position="346"/>
    </location>
</feature>
<feature type="binding site" evidence="8">
    <location>
        <position position="135"/>
    </location>
    <ligand>
        <name>Mg(2+)</name>
        <dbReference type="ChEBI" id="CHEBI:18420"/>
        <label>1</label>
    </ligand>
</feature>
<dbReference type="Gene3D" id="3.60.10.10">
    <property type="entry name" value="Endonuclease/exonuclease/phosphatase"/>
    <property type="match status" value="1"/>
</dbReference>
<feature type="active site" description="Proton acceptor" evidence="7">
    <location>
        <position position="372"/>
    </location>
</feature>
<evidence type="ECO:0000256" key="5">
    <source>
        <dbReference type="ARBA" id="ARBA00022801"/>
    </source>
</evidence>
<keyword evidence="14" id="KW-1185">Reference proteome</keyword>
<evidence type="ECO:0000256" key="11">
    <source>
        <dbReference type="SAM" id="MobiDB-lite"/>
    </source>
</evidence>
<feature type="binding site" evidence="8">
    <location>
        <position position="274"/>
    </location>
    <ligand>
        <name>Mg(2+)</name>
        <dbReference type="ChEBI" id="CHEBI:18420"/>
        <label>1</label>
    </ligand>
</feature>
<comment type="catalytic activity">
    <reaction evidence="1">
        <text>Exonucleolytic cleavage in the 3'- to 5'-direction to yield nucleoside 5'-phosphates.</text>
        <dbReference type="EC" id="3.1.11.2"/>
    </reaction>
</comment>
<feature type="compositionally biased region" description="Basic residues" evidence="11">
    <location>
        <begin position="73"/>
        <end position="84"/>
    </location>
</feature>
<dbReference type="EMBL" id="JBJJXI010000146">
    <property type="protein sequence ID" value="KAL3386644.1"/>
    <property type="molecule type" value="Genomic_DNA"/>
</dbReference>
<feature type="binding site" evidence="8">
    <location>
        <position position="371"/>
    </location>
    <ligand>
        <name>Mg(2+)</name>
        <dbReference type="ChEBI" id="CHEBI:18420"/>
        <label>1</label>
    </ligand>
</feature>
<dbReference type="Proteomes" id="UP001627154">
    <property type="component" value="Unassembled WGS sequence"/>
</dbReference>
<comment type="caution">
    <text evidence="13">The sequence shown here is derived from an EMBL/GenBank/DDBJ whole genome shotgun (WGS) entry which is preliminary data.</text>
</comment>
<feature type="site" description="Transition state stabilizer" evidence="9">
    <location>
        <position position="276"/>
    </location>
</feature>
<keyword evidence="5" id="KW-0378">Hydrolase</keyword>
<evidence type="ECO:0000259" key="12">
    <source>
        <dbReference type="Pfam" id="PF03372"/>
    </source>
</evidence>
<keyword evidence="8" id="KW-0464">Manganese</keyword>
<evidence type="ECO:0000313" key="13">
    <source>
        <dbReference type="EMBL" id="KAL3386644.1"/>
    </source>
</evidence>
<feature type="binding site" evidence="8">
    <location>
        <position position="372"/>
    </location>
    <ligand>
        <name>Mg(2+)</name>
        <dbReference type="ChEBI" id="CHEBI:18420"/>
        <label>1</label>
    </ligand>
</feature>
<dbReference type="PROSITE" id="PS00728">
    <property type="entry name" value="AP_NUCLEASE_F1_3"/>
    <property type="match status" value="1"/>
</dbReference>
<comment type="cofactor">
    <cofactor evidence="8 10">
        <name>Mg(2+)</name>
        <dbReference type="ChEBI" id="CHEBI:18420"/>
    </cofactor>
    <cofactor evidence="8 10">
        <name>Mn(2+)</name>
        <dbReference type="ChEBI" id="CHEBI:29035"/>
    </cofactor>
    <text evidence="8 10">Probably binds two magnesium or manganese ions per subunit.</text>
</comment>
<feature type="active site" evidence="7">
    <location>
        <position position="235"/>
    </location>
</feature>
<dbReference type="NCBIfam" id="TIGR00195">
    <property type="entry name" value="exoDNase_III"/>
    <property type="match status" value="1"/>
</dbReference>
<dbReference type="InterPro" id="IPR020848">
    <property type="entry name" value="AP_endonuclease_F1_CS"/>
</dbReference>
<keyword evidence="4 8" id="KW-0479">Metal-binding</keyword>
<dbReference type="GO" id="GO:0006281">
    <property type="term" value="P:DNA repair"/>
    <property type="evidence" value="ECO:0007669"/>
    <property type="project" value="UniProtKB-KW"/>
</dbReference>
<feature type="compositionally biased region" description="Basic residues" evidence="11">
    <location>
        <begin position="1"/>
        <end position="11"/>
    </location>
</feature>
<feature type="binding site" evidence="8">
    <location>
        <position position="276"/>
    </location>
    <ligand>
        <name>Mg(2+)</name>
        <dbReference type="ChEBI" id="CHEBI:18420"/>
        <label>1</label>
    </ligand>
</feature>
<dbReference type="SUPFAM" id="SSF56219">
    <property type="entry name" value="DNase I-like"/>
    <property type="match status" value="1"/>
</dbReference>
<dbReference type="GO" id="GO:0008311">
    <property type="term" value="F:double-stranded DNA 3'-5' DNA exonuclease activity"/>
    <property type="evidence" value="ECO:0007669"/>
    <property type="project" value="UniProtKB-EC"/>
</dbReference>
<comment type="cofactor">
    <cofactor evidence="2">
        <name>Mn(2+)</name>
        <dbReference type="ChEBI" id="CHEBI:29035"/>
    </cofactor>
</comment>
<keyword evidence="10" id="KW-0234">DNA repair</keyword>